<dbReference type="EMBL" id="JBHPBY010000325">
    <property type="protein sequence ID" value="MFC1852525.1"/>
    <property type="molecule type" value="Genomic_DNA"/>
</dbReference>
<feature type="non-terminal residue" evidence="1">
    <location>
        <position position="1"/>
    </location>
</feature>
<evidence type="ECO:0000313" key="1">
    <source>
        <dbReference type="EMBL" id="MFC1852525.1"/>
    </source>
</evidence>
<gene>
    <name evidence="1" type="ORF">ACFL27_20200</name>
</gene>
<reference evidence="1 2" key="1">
    <citation type="submission" date="2024-09" db="EMBL/GenBank/DDBJ databases">
        <title>Laminarin stimulates single cell rates of sulfate reduction while oxygen inhibits transcriptomic activity in coastal marine sediment.</title>
        <authorList>
            <person name="Lindsay M."/>
            <person name="Orcutt B."/>
            <person name="Emerson D."/>
            <person name="Stepanauskas R."/>
            <person name="D'Angelo T."/>
        </authorList>
    </citation>
    <scope>NUCLEOTIDE SEQUENCE [LARGE SCALE GENOMIC DNA]</scope>
    <source>
        <strain evidence="1">SAG AM-311-K15</strain>
    </source>
</reference>
<name>A0ABV6Z250_UNCC1</name>
<sequence>QKEIRNYTGWSAYQVKVHMKRLVDLEYVYCYKGRRGRLYEYELVYDGEGDHGKKFVLGITDLDKLDRPAKTTMSKVGVNQKMVGVG</sequence>
<protein>
    <submittedName>
        <fullName evidence="1">Uncharacterized protein</fullName>
    </submittedName>
</protein>
<accession>A0ABV6Z250</accession>
<keyword evidence="2" id="KW-1185">Reference proteome</keyword>
<organism evidence="1 2">
    <name type="scientific">candidate division CSSED10-310 bacterium</name>
    <dbReference type="NCBI Taxonomy" id="2855610"/>
    <lineage>
        <taxon>Bacteria</taxon>
        <taxon>Bacteria division CSSED10-310</taxon>
    </lineage>
</organism>
<comment type="caution">
    <text evidence="1">The sequence shown here is derived from an EMBL/GenBank/DDBJ whole genome shotgun (WGS) entry which is preliminary data.</text>
</comment>
<proteinExistence type="predicted"/>
<dbReference type="Proteomes" id="UP001594351">
    <property type="component" value="Unassembled WGS sequence"/>
</dbReference>
<evidence type="ECO:0000313" key="2">
    <source>
        <dbReference type="Proteomes" id="UP001594351"/>
    </source>
</evidence>